<dbReference type="InterPro" id="IPR000182">
    <property type="entry name" value="GNAT_dom"/>
</dbReference>
<evidence type="ECO:0000259" key="3">
    <source>
        <dbReference type="PROSITE" id="PS51186"/>
    </source>
</evidence>
<protein>
    <submittedName>
        <fullName evidence="4">GNAT family N-acetyltransferase</fullName>
    </submittedName>
</protein>
<evidence type="ECO:0000256" key="2">
    <source>
        <dbReference type="ARBA" id="ARBA00023315"/>
    </source>
</evidence>
<keyword evidence="5" id="KW-1185">Reference proteome</keyword>
<keyword evidence="1 4" id="KW-0808">Transferase</keyword>
<dbReference type="EMBL" id="VJWA01000002">
    <property type="protein sequence ID" value="TRW15274.1"/>
    <property type="molecule type" value="Genomic_DNA"/>
</dbReference>
<comment type="caution">
    <text evidence="4">The sequence shown here is derived from an EMBL/GenBank/DDBJ whole genome shotgun (WGS) entry which is preliminary data.</text>
</comment>
<name>A0A552UAN3_9SPHN</name>
<dbReference type="Proteomes" id="UP000317894">
    <property type="component" value="Unassembled WGS sequence"/>
</dbReference>
<dbReference type="SUPFAM" id="SSF55729">
    <property type="entry name" value="Acyl-CoA N-acyltransferases (Nat)"/>
    <property type="match status" value="1"/>
</dbReference>
<dbReference type="Pfam" id="PF00583">
    <property type="entry name" value="Acetyltransf_1"/>
    <property type="match status" value="1"/>
</dbReference>
<dbReference type="InterPro" id="IPR016181">
    <property type="entry name" value="Acyl_CoA_acyltransferase"/>
</dbReference>
<dbReference type="PANTHER" id="PTHR43877">
    <property type="entry name" value="AMINOALKYLPHOSPHONATE N-ACETYLTRANSFERASE-RELATED-RELATED"/>
    <property type="match status" value="1"/>
</dbReference>
<evidence type="ECO:0000313" key="5">
    <source>
        <dbReference type="Proteomes" id="UP000317894"/>
    </source>
</evidence>
<feature type="domain" description="N-acetyltransferase" evidence="3">
    <location>
        <begin position="1"/>
        <end position="127"/>
    </location>
</feature>
<dbReference type="PANTHER" id="PTHR43877:SF5">
    <property type="entry name" value="BLL8307 PROTEIN"/>
    <property type="match status" value="1"/>
</dbReference>
<dbReference type="Gene3D" id="3.40.630.30">
    <property type="match status" value="1"/>
</dbReference>
<dbReference type="InterPro" id="IPR050832">
    <property type="entry name" value="Bact_Acetyltransf"/>
</dbReference>
<dbReference type="AlphaFoldDB" id="A0A552UAN3"/>
<keyword evidence="2" id="KW-0012">Acyltransferase</keyword>
<evidence type="ECO:0000256" key="1">
    <source>
        <dbReference type="ARBA" id="ARBA00022679"/>
    </source>
</evidence>
<dbReference type="CDD" id="cd04301">
    <property type="entry name" value="NAT_SF"/>
    <property type="match status" value="1"/>
</dbReference>
<accession>A0A552UAN3</accession>
<dbReference type="PROSITE" id="PS51186">
    <property type="entry name" value="GNAT"/>
    <property type="match status" value="1"/>
</dbReference>
<proteinExistence type="predicted"/>
<organism evidence="4 5">
    <name type="scientific">Glacieibacterium frigidum</name>
    <dbReference type="NCBI Taxonomy" id="2593303"/>
    <lineage>
        <taxon>Bacteria</taxon>
        <taxon>Pseudomonadati</taxon>
        <taxon>Pseudomonadota</taxon>
        <taxon>Alphaproteobacteria</taxon>
        <taxon>Sphingomonadales</taxon>
        <taxon>Sphingosinicellaceae</taxon>
        <taxon>Glacieibacterium</taxon>
    </lineage>
</organism>
<dbReference type="GO" id="GO:0016747">
    <property type="term" value="F:acyltransferase activity, transferring groups other than amino-acyl groups"/>
    <property type="evidence" value="ECO:0007669"/>
    <property type="project" value="InterPro"/>
</dbReference>
<sequence>MHANSPREHVHALPGDALRAPDIMVWTAWDGDELLGIGGLRCGDGMGEVKSMRTHPGHVRRGAGAAILTQVIAEARARGYTRLSLETGTGPRFEAGHALYRRFGFVDGGPFADYQANAFSRFMHLDL</sequence>
<reference evidence="4 5" key="1">
    <citation type="submission" date="2019-07" db="EMBL/GenBank/DDBJ databases">
        <title>Novel species isolated from glacier.</title>
        <authorList>
            <person name="Liu Q."/>
            <person name="Xin Y.-H."/>
        </authorList>
    </citation>
    <scope>NUCLEOTIDE SEQUENCE [LARGE SCALE GENOMIC DNA]</scope>
    <source>
        <strain evidence="4 5">LB1R16</strain>
    </source>
</reference>
<gene>
    <name evidence="4" type="ORF">FMM06_10705</name>
</gene>
<evidence type="ECO:0000313" key="4">
    <source>
        <dbReference type="EMBL" id="TRW15274.1"/>
    </source>
</evidence>
<dbReference type="OrthoDB" id="9803233at2"/>